<evidence type="ECO:0000256" key="14">
    <source>
        <dbReference type="ARBA" id="ARBA00041592"/>
    </source>
</evidence>
<dbReference type="CDD" id="cd00564">
    <property type="entry name" value="TMP_TenI"/>
    <property type="match status" value="1"/>
</dbReference>
<dbReference type="Gene3D" id="3.20.20.70">
    <property type="entry name" value="Aldolase class I"/>
    <property type="match status" value="1"/>
</dbReference>
<comment type="catalytic activity">
    <reaction evidence="10">
        <text>8-oxo-dGTP + H2O = 8-oxo-dGMP + diphosphate + H(+)</text>
        <dbReference type="Rhea" id="RHEA:31575"/>
        <dbReference type="ChEBI" id="CHEBI:15377"/>
        <dbReference type="ChEBI" id="CHEBI:15378"/>
        <dbReference type="ChEBI" id="CHEBI:33019"/>
        <dbReference type="ChEBI" id="CHEBI:63224"/>
        <dbReference type="ChEBI" id="CHEBI:77896"/>
        <dbReference type="EC" id="3.6.1.55"/>
    </reaction>
</comment>
<keyword evidence="9" id="KW-0234">DNA repair</keyword>
<dbReference type="EC" id="3.6.1.55" evidence="12"/>
<sequence length="330" mass="35400">MGSLDAESMTSGPIHVVAGVLRDAQGRVLLAQRPPGTHLAGLWEFPGGKCEDGEAPVDALARELREEIGIVVESAHPLIGVPFRYPDKSILLDVWQVSAFSGIPLSRESQRLAWVEPDALDGVDMPPADRPAVTALRLPDRYLITPALAPGEDDTLMRGIERACRNGVRLIQLRLPGWSSERIAGLARRVRNLCRDHGARLLLHADWKLAAVLGLDGVHLPARAAATLVQRPLPVDRWVAVSCHDAAELAQAARIGADFVTLSPVYETPGHPEASPLGWERFAELVAEVALPVFALGGLETDDIDAARMSGAQGIAAIRAFWGAENSAPV</sequence>
<dbReference type="EMBL" id="BAAAEU010000007">
    <property type="protein sequence ID" value="GAA0714067.1"/>
    <property type="molecule type" value="Genomic_DNA"/>
</dbReference>
<dbReference type="InterPro" id="IPR000086">
    <property type="entry name" value="NUDIX_hydrolase_dom"/>
</dbReference>
<evidence type="ECO:0000256" key="3">
    <source>
        <dbReference type="ARBA" id="ARBA00022457"/>
    </source>
</evidence>
<evidence type="ECO:0000256" key="2">
    <source>
        <dbReference type="ARBA" id="ARBA00005582"/>
    </source>
</evidence>
<dbReference type="InterPro" id="IPR015797">
    <property type="entry name" value="NUDIX_hydrolase-like_dom_sf"/>
</dbReference>
<dbReference type="InterPro" id="IPR029119">
    <property type="entry name" value="MutY_C"/>
</dbReference>
<evidence type="ECO:0000259" key="17">
    <source>
        <dbReference type="PROSITE" id="PS51462"/>
    </source>
</evidence>
<dbReference type="SUPFAM" id="SSF55811">
    <property type="entry name" value="Nudix"/>
    <property type="match status" value="1"/>
</dbReference>
<evidence type="ECO:0000256" key="7">
    <source>
        <dbReference type="ARBA" id="ARBA00022801"/>
    </source>
</evidence>
<evidence type="ECO:0000256" key="13">
    <source>
        <dbReference type="ARBA" id="ARBA00040794"/>
    </source>
</evidence>
<dbReference type="Pfam" id="PF14815">
    <property type="entry name" value="NUDIX_4"/>
    <property type="match status" value="1"/>
</dbReference>
<dbReference type="InterPro" id="IPR036206">
    <property type="entry name" value="ThiamineP_synth_sf"/>
</dbReference>
<organism evidence="18 19">
    <name type="scientific">Dokdonella soli</name>
    <dbReference type="NCBI Taxonomy" id="529810"/>
    <lineage>
        <taxon>Bacteria</taxon>
        <taxon>Pseudomonadati</taxon>
        <taxon>Pseudomonadota</taxon>
        <taxon>Gammaproteobacteria</taxon>
        <taxon>Lysobacterales</taxon>
        <taxon>Rhodanobacteraceae</taxon>
        <taxon>Dokdonella</taxon>
    </lineage>
</organism>
<protein>
    <recommendedName>
        <fullName evidence="13">8-oxo-dGTP diphosphatase</fullName>
        <ecNumber evidence="12">3.6.1.55</ecNumber>
    </recommendedName>
    <alternativeName>
        <fullName evidence="16">7,8-dihydro-8-oxoguanine-triphosphatase</fullName>
    </alternativeName>
    <alternativeName>
        <fullName evidence="15">Mutator protein MutT</fullName>
    </alternativeName>
    <alternativeName>
        <fullName evidence="14">dGTP pyrophosphohydrolase</fullName>
    </alternativeName>
</protein>
<evidence type="ECO:0000256" key="16">
    <source>
        <dbReference type="ARBA" id="ARBA00042798"/>
    </source>
</evidence>
<gene>
    <name evidence="18" type="ORF">GCM10009105_18190</name>
</gene>
<evidence type="ECO:0000256" key="11">
    <source>
        <dbReference type="ARBA" id="ARBA00036904"/>
    </source>
</evidence>
<dbReference type="NCBIfam" id="NF006530">
    <property type="entry name" value="PRK08999.1"/>
    <property type="match status" value="1"/>
</dbReference>
<evidence type="ECO:0000313" key="19">
    <source>
        <dbReference type="Proteomes" id="UP001501523"/>
    </source>
</evidence>
<feature type="domain" description="Nudix hydrolase" evidence="17">
    <location>
        <begin position="12"/>
        <end position="138"/>
    </location>
</feature>
<dbReference type="PRINTS" id="PR00502">
    <property type="entry name" value="NUDIXFAMILY"/>
</dbReference>
<keyword evidence="7 18" id="KW-0378">Hydrolase</keyword>
<keyword evidence="3" id="KW-0515">Mutator protein</keyword>
<dbReference type="Proteomes" id="UP001501523">
    <property type="component" value="Unassembled WGS sequence"/>
</dbReference>
<evidence type="ECO:0000256" key="5">
    <source>
        <dbReference type="ARBA" id="ARBA00022723"/>
    </source>
</evidence>
<keyword evidence="5" id="KW-0479">Metal-binding</keyword>
<evidence type="ECO:0000256" key="9">
    <source>
        <dbReference type="ARBA" id="ARBA00023204"/>
    </source>
</evidence>
<dbReference type="NCBIfam" id="TIGR00586">
    <property type="entry name" value="mutt"/>
    <property type="match status" value="1"/>
</dbReference>
<dbReference type="CDD" id="cd03425">
    <property type="entry name" value="NUDIX_MutT_NudA_like"/>
    <property type="match status" value="1"/>
</dbReference>
<dbReference type="PROSITE" id="PS51462">
    <property type="entry name" value="NUDIX"/>
    <property type="match status" value="1"/>
</dbReference>
<dbReference type="InterPro" id="IPR020084">
    <property type="entry name" value="NUDIX_hydrolase_CS"/>
</dbReference>
<evidence type="ECO:0000256" key="15">
    <source>
        <dbReference type="ARBA" id="ARBA00041979"/>
    </source>
</evidence>
<dbReference type="InterPro" id="IPR020476">
    <property type="entry name" value="Nudix_hydrolase"/>
</dbReference>
<dbReference type="InterPro" id="IPR013785">
    <property type="entry name" value="Aldolase_TIM"/>
</dbReference>
<dbReference type="Gene3D" id="3.90.79.10">
    <property type="entry name" value="Nucleoside Triphosphate Pyrophosphohydrolase"/>
    <property type="match status" value="1"/>
</dbReference>
<dbReference type="InterPro" id="IPR003561">
    <property type="entry name" value="Mutator_MutT"/>
</dbReference>
<dbReference type="InterPro" id="IPR022998">
    <property type="entry name" value="ThiamineP_synth_TenI"/>
</dbReference>
<dbReference type="InterPro" id="IPR047127">
    <property type="entry name" value="MutT-like"/>
</dbReference>
<evidence type="ECO:0000256" key="4">
    <source>
        <dbReference type="ARBA" id="ARBA00022705"/>
    </source>
</evidence>
<accession>A0ABN1IHW2</accession>
<keyword evidence="8" id="KW-0460">Magnesium</keyword>
<dbReference type="GO" id="GO:0016787">
    <property type="term" value="F:hydrolase activity"/>
    <property type="evidence" value="ECO:0007669"/>
    <property type="project" value="UniProtKB-KW"/>
</dbReference>
<evidence type="ECO:0000256" key="12">
    <source>
        <dbReference type="ARBA" id="ARBA00038905"/>
    </source>
</evidence>
<evidence type="ECO:0000313" key="18">
    <source>
        <dbReference type="EMBL" id="GAA0714067.1"/>
    </source>
</evidence>
<name>A0ABN1IHW2_9GAMM</name>
<comment type="cofactor">
    <cofactor evidence="1">
        <name>Mg(2+)</name>
        <dbReference type="ChEBI" id="CHEBI:18420"/>
    </cofactor>
</comment>
<reference evidence="18 19" key="1">
    <citation type="journal article" date="2019" name="Int. J. Syst. Evol. Microbiol.">
        <title>The Global Catalogue of Microorganisms (GCM) 10K type strain sequencing project: providing services to taxonomists for standard genome sequencing and annotation.</title>
        <authorList>
            <consortium name="The Broad Institute Genomics Platform"/>
            <consortium name="The Broad Institute Genome Sequencing Center for Infectious Disease"/>
            <person name="Wu L."/>
            <person name="Ma J."/>
        </authorList>
    </citation>
    <scope>NUCLEOTIDE SEQUENCE [LARGE SCALE GENOMIC DNA]</scope>
    <source>
        <strain evidence="18 19">JCM 15421</strain>
    </source>
</reference>
<evidence type="ECO:0000256" key="1">
    <source>
        <dbReference type="ARBA" id="ARBA00001946"/>
    </source>
</evidence>
<comment type="catalytic activity">
    <reaction evidence="11">
        <text>8-oxo-GTP + H2O = 8-oxo-GMP + diphosphate + H(+)</text>
        <dbReference type="Rhea" id="RHEA:67616"/>
        <dbReference type="ChEBI" id="CHEBI:15377"/>
        <dbReference type="ChEBI" id="CHEBI:15378"/>
        <dbReference type="ChEBI" id="CHEBI:33019"/>
        <dbReference type="ChEBI" id="CHEBI:143553"/>
        <dbReference type="ChEBI" id="CHEBI:145694"/>
    </reaction>
</comment>
<keyword evidence="19" id="KW-1185">Reference proteome</keyword>
<dbReference type="PROSITE" id="PS00893">
    <property type="entry name" value="NUDIX_BOX"/>
    <property type="match status" value="1"/>
</dbReference>
<proteinExistence type="inferred from homology"/>
<dbReference type="SUPFAM" id="SSF51391">
    <property type="entry name" value="Thiamin phosphate synthase"/>
    <property type="match status" value="1"/>
</dbReference>
<dbReference type="Pfam" id="PF02581">
    <property type="entry name" value="TMP-TENI"/>
    <property type="match status" value="1"/>
</dbReference>
<keyword evidence="6" id="KW-0227">DNA damage</keyword>
<evidence type="ECO:0000256" key="6">
    <source>
        <dbReference type="ARBA" id="ARBA00022763"/>
    </source>
</evidence>
<comment type="similarity">
    <text evidence="2">Belongs to the Nudix hydrolase family.</text>
</comment>
<dbReference type="PANTHER" id="PTHR47707:SF1">
    <property type="entry name" value="NUDIX HYDROLASE FAMILY PROTEIN"/>
    <property type="match status" value="1"/>
</dbReference>
<dbReference type="PANTHER" id="PTHR47707">
    <property type="entry name" value="8-OXO-DGTP DIPHOSPHATASE"/>
    <property type="match status" value="1"/>
</dbReference>
<evidence type="ECO:0000256" key="8">
    <source>
        <dbReference type="ARBA" id="ARBA00022842"/>
    </source>
</evidence>
<evidence type="ECO:0000256" key="10">
    <source>
        <dbReference type="ARBA" id="ARBA00035861"/>
    </source>
</evidence>
<comment type="caution">
    <text evidence="18">The sequence shown here is derived from an EMBL/GenBank/DDBJ whole genome shotgun (WGS) entry which is preliminary data.</text>
</comment>
<keyword evidence="4" id="KW-0235">DNA replication</keyword>